<gene>
    <name evidence="1" type="ORF">AQPW35_42270</name>
</gene>
<sequence length="365" mass="39790">MTNDDHSPSDDPIAGAFPVPFTADELRADAQSVLLLLTRQLHFIFGRSDRPHLAEQASLLGVQGDADINDPDMTPSALGLRYEHVKTTHLAETMEELYSYAFHGLQDLASADMDSESAAAWCSVVVHDLANSAFVREWGSYRPAGEVEGAVARFMLVCETAQARRILEGHDDNFMDWASPTQHGGLTMRQMALLSGMTEASVRTLSNPKRRNALVTVNDGKNVMVEIGAAKTWLQAKGRYLPIRRTNRDGQIDLAAKRFNDTDDLRWALDQRLQYLLGQDAAAKVRHQLDAIDPQLVDGGDAARPTLRLTAALMADAQAMAGIGVALNLPGELLALRAAEAHARDVLAGLEQQLQRHIKAAATAP</sequence>
<dbReference type="Proteomes" id="UP000301751">
    <property type="component" value="Unassembled WGS sequence"/>
</dbReference>
<reference evidence="2" key="1">
    <citation type="submission" date="2019-03" db="EMBL/GenBank/DDBJ databases">
        <title>Aquabacterium pictum sp.nov., the first bacteriochlorophyll a-containing freshwater bacterium in the genus Aquabacterium of the class Betaproteobacteria.</title>
        <authorList>
            <person name="Hirose S."/>
            <person name="Tank M."/>
            <person name="Hara E."/>
            <person name="Tamaki H."/>
            <person name="Takaichi S."/>
            <person name="Haruta S."/>
            <person name="Hanada S."/>
        </authorList>
    </citation>
    <scope>NUCLEOTIDE SEQUENCE [LARGE SCALE GENOMIC DNA]</scope>
    <source>
        <strain evidence="2">W35</strain>
    </source>
</reference>
<keyword evidence="2" id="KW-1185">Reference proteome</keyword>
<name>A0A480AW78_9BURK</name>
<accession>A0A480AW78</accession>
<protein>
    <submittedName>
        <fullName evidence="1">Uncharacterized protein</fullName>
    </submittedName>
</protein>
<dbReference type="RefSeq" id="WP_137734865.1">
    <property type="nucleotide sequence ID" value="NZ_BJCL01000014.1"/>
</dbReference>
<dbReference type="AlphaFoldDB" id="A0A480AW78"/>
<dbReference type="OrthoDB" id="9131394at2"/>
<organism evidence="1 2">
    <name type="scientific">Pseudaquabacterium pictum</name>
    <dbReference type="NCBI Taxonomy" id="2315236"/>
    <lineage>
        <taxon>Bacteria</taxon>
        <taxon>Pseudomonadati</taxon>
        <taxon>Pseudomonadota</taxon>
        <taxon>Betaproteobacteria</taxon>
        <taxon>Burkholderiales</taxon>
        <taxon>Sphaerotilaceae</taxon>
        <taxon>Pseudaquabacterium</taxon>
    </lineage>
</organism>
<dbReference type="EMBL" id="BJCL01000014">
    <property type="protein sequence ID" value="GCL65146.1"/>
    <property type="molecule type" value="Genomic_DNA"/>
</dbReference>
<proteinExistence type="predicted"/>
<evidence type="ECO:0000313" key="2">
    <source>
        <dbReference type="Proteomes" id="UP000301751"/>
    </source>
</evidence>
<evidence type="ECO:0000313" key="1">
    <source>
        <dbReference type="EMBL" id="GCL65146.1"/>
    </source>
</evidence>
<comment type="caution">
    <text evidence="1">The sequence shown here is derived from an EMBL/GenBank/DDBJ whole genome shotgun (WGS) entry which is preliminary data.</text>
</comment>